<protein>
    <submittedName>
        <fullName evidence="2">Uncharacterized protein</fullName>
    </submittedName>
</protein>
<name>A0A5B7IN44_PORTR</name>
<accession>A0A5B7IN44</accession>
<evidence type="ECO:0000313" key="3">
    <source>
        <dbReference type="Proteomes" id="UP000324222"/>
    </source>
</evidence>
<organism evidence="2 3">
    <name type="scientific">Portunus trituberculatus</name>
    <name type="common">Swimming crab</name>
    <name type="synonym">Neptunus trituberculatus</name>
    <dbReference type="NCBI Taxonomy" id="210409"/>
    <lineage>
        <taxon>Eukaryota</taxon>
        <taxon>Metazoa</taxon>
        <taxon>Ecdysozoa</taxon>
        <taxon>Arthropoda</taxon>
        <taxon>Crustacea</taxon>
        <taxon>Multicrustacea</taxon>
        <taxon>Malacostraca</taxon>
        <taxon>Eumalacostraca</taxon>
        <taxon>Eucarida</taxon>
        <taxon>Decapoda</taxon>
        <taxon>Pleocyemata</taxon>
        <taxon>Brachyura</taxon>
        <taxon>Eubrachyura</taxon>
        <taxon>Portunoidea</taxon>
        <taxon>Portunidae</taxon>
        <taxon>Portuninae</taxon>
        <taxon>Portunus</taxon>
    </lineage>
</organism>
<proteinExistence type="predicted"/>
<feature type="region of interest" description="Disordered" evidence="1">
    <location>
        <begin position="1"/>
        <end position="48"/>
    </location>
</feature>
<evidence type="ECO:0000256" key="1">
    <source>
        <dbReference type="SAM" id="MobiDB-lite"/>
    </source>
</evidence>
<comment type="caution">
    <text evidence="2">The sequence shown here is derived from an EMBL/GenBank/DDBJ whole genome shotgun (WGS) entry which is preliminary data.</text>
</comment>
<feature type="compositionally biased region" description="Basic and acidic residues" evidence="1">
    <location>
        <begin position="1"/>
        <end position="30"/>
    </location>
</feature>
<gene>
    <name evidence="2" type="ORF">E2C01_081698</name>
</gene>
<dbReference type="Proteomes" id="UP000324222">
    <property type="component" value="Unassembled WGS sequence"/>
</dbReference>
<reference evidence="2 3" key="1">
    <citation type="submission" date="2019-05" db="EMBL/GenBank/DDBJ databases">
        <title>Another draft genome of Portunus trituberculatus and its Hox gene families provides insights of decapod evolution.</title>
        <authorList>
            <person name="Jeong J.-H."/>
            <person name="Song I."/>
            <person name="Kim S."/>
            <person name="Choi T."/>
            <person name="Kim D."/>
            <person name="Ryu S."/>
            <person name="Kim W."/>
        </authorList>
    </citation>
    <scope>NUCLEOTIDE SEQUENCE [LARGE SCALE GENOMIC DNA]</scope>
    <source>
        <tissue evidence="2">Muscle</tissue>
    </source>
</reference>
<keyword evidence="3" id="KW-1185">Reference proteome</keyword>
<evidence type="ECO:0000313" key="2">
    <source>
        <dbReference type="EMBL" id="MPC86861.1"/>
    </source>
</evidence>
<dbReference type="AlphaFoldDB" id="A0A5B7IN44"/>
<dbReference type="EMBL" id="VSRR010072729">
    <property type="protein sequence ID" value="MPC86861.1"/>
    <property type="molecule type" value="Genomic_DNA"/>
</dbReference>
<sequence>MEKRSRIEEEERGRRKKKEKEEQRRKEELRPPSSHPLSRDNIINDTSRPSIIARTVRLPTSLAGKPLLPLLLSCVLVS</sequence>